<evidence type="ECO:0000313" key="2">
    <source>
        <dbReference type="EMBL" id="KAK9988300.1"/>
    </source>
</evidence>
<feature type="compositionally biased region" description="Basic and acidic residues" evidence="1">
    <location>
        <begin position="68"/>
        <end position="77"/>
    </location>
</feature>
<sequence>MDGICMPEGGLPPIGNIVLEGSCPPLATTAGKPKPSTPRPSTDAPPSSRTHGNKRKTSPPPPSATTERGSKHKEDTSATHSILLDELELGIDLEPLSVYHPTSEEVSLAMGTPMEGFFDGAESKINARKIFRRLGVWMVAKKLHPQP</sequence>
<evidence type="ECO:0000313" key="3">
    <source>
        <dbReference type="Proteomes" id="UP001459277"/>
    </source>
</evidence>
<dbReference type="Proteomes" id="UP001459277">
    <property type="component" value="Unassembled WGS sequence"/>
</dbReference>
<name>A0AAW2BTS2_9ROSI</name>
<feature type="region of interest" description="Disordered" evidence="1">
    <location>
        <begin position="1"/>
        <end position="81"/>
    </location>
</feature>
<evidence type="ECO:0000256" key="1">
    <source>
        <dbReference type="SAM" id="MobiDB-lite"/>
    </source>
</evidence>
<gene>
    <name evidence="2" type="ORF">SO802_028539</name>
</gene>
<keyword evidence="3" id="KW-1185">Reference proteome</keyword>
<protein>
    <submittedName>
        <fullName evidence="2">Uncharacterized protein</fullName>
    </submittedName>
</protein>
<accession>A0AAW2BTS2</accession>
<comment type="caution">
    <text evidence="2">The sequence shown here is derived from an EMBL/GenBank/DDBJ whole genome shotgun (WGS) entry which is preliminary data.</text>
</comment>
<organism evidence="2 3">
    <name type="scientific">Lithocarpus litseifolius</name>
    <dbReference type="NCBI Taxonomy" id="425828"/>
    <lineage>
        <taxon>Eukaryota</taxon>
        <taxon>Viridiplantae</taxon>
        <taxon>Streptophyta</taxon>
        <taxon>Embryophyta</taxon>
        <taxon>Tracheophyta</taxon>
        <taxon>Spermatophyta</taxon>
        <taxon>Magnoliopsida</taxon>
        <taxon>eudicotyledons</taxon>
        <taxon>Gunneridae</taxon>
        <taxon>Pentapetalae</taxon>
        <taxon>rosids</taxon>
        <taxon>fabids</taxon>
        <taxon>Fagales</taxon>
        <taxon>Fagaceae</taxon>
        <taxon>Lithocarpus</taxon>
    </lineage>
</organism>
<proteinExistence type="predicted"/>
<dbReference type="EMBL" id="JAZDWU010000010">
    <property type="protein sequence ID" value="KAK9988300.1"/>
    <property type="molecule type" value="Genomic_DNA"/>
</dbReference>
<reference evidence="2 3" key="1">
    <citation type="submission" date="2024-01" db="EMBL/GenBank/DDBJ databases">
        <title>A telomere-to-telomere, gap-free genome of sweet tea (Lithocarpus litseifolius).</title>
        <authorList>
            <person name="Zhou J."/>
        </authorList>
    </citation>
    <scope>NUCLEOTIDE SEQUENCE [LARGE SCALE GENOMIC DNA]</scope>
    <source>
        <strain evidence="2">Zhou-2022a</strain>
        <tissue evidence="2">Leaf</tissue>
    </source>
</reference>
<dbReference type="AlphaFoldDB" id="A0AAW2BTS2"/>